<dbReference type="PANTHER" id="PTHR37833">
    <property type="entry name" value="LIPOPROTEIN-RELATED"/>
    <property type="match status" value="1"/>
</dbReference>
<dbReference type="GO" id="GO:0005737">
    <property type="term" value="C:cytoplasm"/>
    <property type="evidence" value="ECO:0007669"/>
    <property type="project" value="UniProtKB-SubCell"/>
</dbReference>
<evidence type="ECO:0000256" key="1">
    <source>
        <dbReference type="ARBA" id="ARBA00004138"/>
    </source>
</evidence>
<evidence type="ECO:0000256" key="2">
    <source>
        <dbReference type="ARBA" id="ARBA00004496"/>
    </source>
</evidence>
<dbReference type="PANTHER" id="PTHR37833:SF1">
    <property type="entry name" value="SIGNAL PEPTIDE PROTEIN"/>
    <property type="match status" value="1"/>
</dbReference>
<comment type="subcellular location">
    <subcellularLocation>
        <location evidence="1">Cell projection</location>
        <location evidence="1">Cilium</location>
    </subcellularLocation>
    <subcellularLocation>
        <location evidence="2">Cytoplasm</location>
    </subcellularLocation>
</comment>
<evidence type="ECO:0000256" key="5">
    <source>
        <dbReference type="ARBA" id="ARBA00023273"/>
    </source>
</evidence>
<dbReference type="InterPro" id="IPR053879">
    <property type="entry name" value="HYDIN_VesB_CFA65-like_Ig"/>
</dbReference>
<comment type="caution">
    <text evidence="8">The sequence shown here is derived from an EMBL/GenBank/DDBJ whole genome shotgun (WGS) entry which is preliminary data.</text>
</comment>
<evidence type="ECO:0000256" key="6">
    <source>
        <dbReference type="SAM" id="SignalP"/>
    </source>
</evidence>
<evidence type="ECO:0000313" key="8">
    <source>
        <dbReference type="EMBL" id="OJX56965.1"/>
    </source>
</evidence>
<dbReference type="InterPro" id="IPR011467">
    <property type="entry name" value="DUF1573"/>
</dbReference>
<evidence type="ECO:0000256" key="3">
    <source>
        <dbReference type="ARBA" id="ARBA00022490"/>
    </source>
</evidence>
<dbReference type="InterPro" id="IPR013783">
    <property type="entry name" value="Ig-like_fold"/>
</dbReference>
<sequence length="249" mass="26592">MNRFASVALSMFVGASIAAVAQPKLEIVGGDTYDWGKTKAPTSGHLEAEVKMKNVGTGTLKLVEIRPGCGCTKTDPDKTELGPGEVSTMKVKLNISPSQSGALTKSITIRSAPLEPGKPGDTATAYYFLKADIVRALQIAPTVFFSFNDLKIGQEASSKLTITNNDNADMVLSDFKTDNGIVLNTTGKTVLKPGEKFDLIAKIVPQAKGSFTGTVSFHTNHPDHASVEIKAYGMVVEQQSPVFQKNEKN</sequence>
<dbReference type="NCBIfam" id="NF012200">
    <property type="entry name" value="choice_anch_D"/>
    <property type="match status" value="1"/>
</dbReference>
<protein>
    <recommendedName>
        <fullName evidence="7">HYDIN/VesB/CFA65-like Ig-like domain-containing protein</fullName>
    </recommendedName>
</protein>
<name>A0A1M3KX57_9BACT</name>
<dbReference type="Proteomes" id="UP000184233">
    <property type="component" value="Unassembled WGS sequence"/>
</dbReference>
<dbReference type="EMBL" id="MKVH01000024">
    <property type="protein sequence ID" value="OJX56965.1"/>
    <property type="molecule type" value="Genomic_DNA"/>
</dbReference>
<evidence type="ECO:0000256" key="4">
    <source>
        <dbReference type="ARBA" id="ARBA00023069"/>
    </source>
</evidence>
<proteinExistence type="predicted"/>
<gene>
    <name evidence="8" type="ORF">BGO89_10615</name>
</gene>
<feature type="domain" description="HYDIN/VesB/CFA65-like Ig-like" evidence="7">
    <location>
        <begin position="147"/>
        <end position="231"/>
    </location>
</feature>
<dbReference type="AlphaFoldDB" id="A0A1M3KX57"/>
<accession>A0A1M3KX57</accession>
<keyword evidence="4" id="KW-0969">Cilium</keyword>
<reference evidence="8 9" key="1">
    <citation type="submission" date="2016-09" db="EMBL/GenBank/DDBJ databases">
        <title>Genome-resolved meta-omics ties microbial dynamics to process performance in biotechnology for thiocyanate degradation.</title>
        <authorList>
            <person name="Kantor R.S."/>
            <person name="Huddy R.J."/>
            <person name="Iyer R."/>
            <person name="Thomas B.C."/>
            <person name="Brown C.T."/>
            <person name="Anantharaman K."/>
            <person name="Tringe S."/>
            <person name="Hettich R.L."/>
            <person name="Harrison S.T."/>
            <person name="Banfield J.F."/>
        </authorList>
    </citation>
    <scope>NUCLEOTIDE SEQUENCE [LARGE SCALE GENOMIC DNA]</scope>
    <source>
        <strain evidence="8">59-99</strain>
    </source>
</reference>
<keyword evidence="3" id="KW-0963">Cytoplasm</keyword>
<dbReference type="Pfam" id="PF07610">
    <property type="entry name" value="DUF1573"/>
    <property type="match status" value="1"/>
</dbReference>
<keyword evidence="6" id="KW-0732">Signal</keyword>
<dbReference type="STRING" id="1895771.BGO89_10615"/>
<feature type="chain" id="PRO_5013313430" description="HYDIN/VesB/CFA65-like Ig-like domain-containing protein" evidence="6">
    <location>
        <begin position="22"/>
        <end position="249"/>
    </location>
</feature>
<evidence type="ECO:0000313" key="9">
    <source>
        <dbReference type="Proteomes" id="UP000184233"/>
    </source>
</evidence>
<dbReference type="Gene3D" id="2.60.40.10">
    <property type="entry name" value="Immunoglobulins"/>
    <property type="match status" value="2"/>
</dbReference>
<evidence type="ECO:0000259" key="7">
    <source>
        <dbReference type="Pfam" id="PF22544"/>
    </source>
</evidence>
<dbReference type="Pfam" id="PF22544">
    <property type="entry name" value="HYDIN_VesB_CFA65-like_Ig"/>
    <property type="match status" value="1"/>
</dbReference>
<keyword evidence="5" id="KW-0966">Cell projection</keyword>
<organism evidence="8 9">
    <name type="scientific">Candidatus Kapaibacterium thiocyanatum</name>
    <dbReference type="NCBI Taxonomy" id="1895771"/>
    <lineage>
        <taxon>Bacteria</taxon>
        <taxon>Pseudomonadati</taxon>
        <taxon>Candidatus Kapaibacteriota</taxon>
        <taxon>Candidatus Kapaibacteriia</taxon>
        <taxon>Candidatus Kapaibacteriales</taxon>
        <taxon>Candidatus Kapaibacteriaceae</taxon>
        <taxon>Candidatus Kapaibacterium</taxon>
    </lineage>
</organism>
<feature type="signal peptide" evidence="6">
    <location>
        <begin position="1"/>
        <end position="21"/>
    </location>
</feature>